<reference evidence="11 12" key="1">
    <citation type="journal article" date="2019" name="PLoS Biol.">
        <title>Sex chromosomes control vertical transmission of feminizing Wolbachia symbionts in an isopod.</title>
        <authorList>
            <person name="Becking T."/>
            <person name="Chebbi M.A."/>
            <person name="Giraud I."/>
            <person name="Moumen B."/>
            <person name="Laverre T."/>
            <person name="Caubet Y."/>
            <person name="Peccoud J."/>
            <person name="Gilbert C."/>
            <person name="Cordaux R."/>
        </authorList>
    </citation>
    <scope>NUCLEOTIDE SEQUENCE [LARGE SCALE GENOMIC DNA]</scope>
    <source>
        <strain evidence="11">ANa2</strain>
        <tissue evidence="11">Whole body excluding digestive tract and cuticle</tissue>
    </source>
</reference>
<evidence type="ECO:0000313" key="12">
    <source>
        <dbReference type="Proteomes" id="UP000326759"/>
    </source>
</evidence>
<sequence>MFYARKMCQLCLDEHFVSLDMIQFDYNQRFRNKMWQTVRLLMQNLENIPNGRKHMIEQKESVELIFDRWIMSRLADMVAKVRHGFESYEINLAANGVKSFWYDCFCDEACKPRLWQYEVNKESTEVCLRILWTSCHTGLLNHGPFHALFDGGDLSAFAFWEKFRDLTVEREMEIILNTVRNLREIRTTYNITSKKPQGKATVFIADEALRKTVEKVIPELERLCFLSEISVLPETEFKHEESEAFLAVQSVTHGVTIQLNLKGMIDPFQESERLSEKLTRLQKKMDDLNKKIDKKRKHKKSEEIVEGMTFKVSFILNIIN</sequence>
<keyword evidence="12" id="KW-1185">Reference proteome</keyword>
<evidence type="ECO:0000259" key="10">
    <source>
        <dbReference type="Pfam" id="PF08264"/>
    </source>
</evidence>
<evidence type="ECO:0000256" key="2">
    <source>
        <dbReference type="ARBA" id="ARBA00022598"/>
    </source>
</evidence>
<comment type="caution">
    <text evidence="11">The sequence shown here is derived from an EMBL/GenBank/DDBJ whole genome shotgun (WGS) entry which is preliminary data.</text>
</comment>
<dbReference type="InterPro" id="IPR002303">
    <property type="entry name" value="Valyl-tRNA_ligase"/>
</dbReference>
<keyword evidence="4" id="KW-0067">ATP-binding</keyword>
<evidence type="ECO:0000256" key="1">
    <source>
        <dbReference type="ARBA" id="ARBA00013169"/>
    </source>
</evidence>
<dbReference type="SUPFAM" id="SSF47323">
    <property type="entry name" value="Anticodon-binding domain of a subclass of class I aminoacyl-tRNA synthetases"/>
    <property type="match status" value="1"/>
</dbReference>
<dbReference type="EMBL" id="SEYY01001511">
    <property type="protein sequence ID" value="KAB7505264.1"/>
    <property type="molecule type" value="Genomic_DNA"/>
</dbReference>
<dbReference type="GO" id="GO:0005524">
    <property type="term" value="F:ATP binding"/>
    <property type="evidence" value="ECO:0007669"/>
    <property type="project" value="UniProtKB-KW"/>
</dbReference>
<dbReference type="Proteomes" id="UP000326759">
    <property type="component" value="Unassembled WGS sequence"/>
</dbReference>
<keyword evidence="9" id="KW-0175">Coiled coil</keyword>
<evidence type="ECO:0000256" key="7">
    <source>
        <dbReference type="ARBA" id="ARBA00029936"/>
    </source>
</evidence>
<protein>
    <recommendedName>
        <fullName evidence="1">valine--tRNA ligase</fullName>
        <ecNumber evidence="1">6.1.1.9</ecNumber>
    </recommendedName>
    <alternativeName>
        <fullName evidence="7">Valyl-tRNA synthetase</fullName>
    </alternativeName>
</protein>
<evidence type="ECO:0000256" key="3">
    <source>
        <dbReference type="ARBA" id="ARBA00022741"/>
    </source>
</evidence>
<dbReference type="EC" id="6.1.1.9" evidence="1"/>
<gene>
    <name evidence="11" type="primary">valS</name>
    <name evidence="11" type="ORF">Anas_07166</name>
</gene>
<dbReference type="Pfam" id="PF08264">
    <property type="entry name" value="Anticodon_1"/>
    <property type="match status" value="1"/>
</dbReference>
<dbReference type="AlphaFoldDB" id="A0A5N5TF17"/>
<accession>A0A5N5TF17</accession>
<evidence type="ECO:0000256" key="4">
    <source>
        <dbReference type="ARBA" id="ARBA00022840"/>
    </source>
</evidence>
<keyword evidence="6" id="KW-0030">Aminoacyl-tRNA synthetase</keyword>
<dbReference type="Gene3D" id="1.10.730.10">
    <property type="entry name" value="Isoleucyl-tRNA Synthetase, Domain 1"/>
    <property type="match status" value="1"/>
</dbReference>
<keyword evidence="5" id="KW-0648">Protein biosynthesis</keyword>
<keyword evidence="2 11" id="KW-0436">Ligase</keyword>
<keyword evidence="3" id="KW-0547">Nucleotide-binding</keyword>
<dbReference type="GO" id="GO:0004832">
    <property type="term" value="F:valine-tRNA ligase activity"/>
    <property type="evidence" value="ECO:0007669"/>
    <property type="project" value="UniProtKB-EC"/>
</dbReference>
<dbReference type="PANTHER" id="PTHR11946:SF93">
    <property type="entry name" value="VALINE--TRNA LIGASE, CHLOROPLASTIC_MITOCHONDRIAL 2"/>
    <property type="match status" value="1"/>
</dbReference>
<dbReference type="InterPro" id="IPR009080">
    <property type="entry name" value="tRNAsynth_Ia_anticodon-bd"/>
</dbReference>
<feature type="domain" description="Methionyl/Valyl/Leucyl/Isoleucyl-tRNA synthetase anticodon-binding" evidence="10">
    <location>
        <begin position="67"/>
        <end position="196"/>
    </location>
</feature>
<dbReference type="InterPro" id="IPR013155">
    <property type="entry name" value="M/V/L/I-tRNA-synth_anticd-bd"/>
</dbReference>
<evidence type="ECO:0000256" key="6">
    <source>
        <dbReference type="ARBA" id="ARBA00023146"/>
    </source>
</evidence>
<dbReference type="OrthoDB" id="629407at2759"/>
<evidence type="ECO:0000256" key="8">
    <source>
        <dbReference type="ARBA" id="ARBA00047552"/>
    </source>
</evidence>
<feature type="coiled-coil region" evidence="9">
    <location>
        <begin position="271"/>
        <end position="298"/>
    </location>
</feature>
<evidence type="ECO:0000313" key="11">
    <source>
        <dbReference type="EMBL" id="KAB7505264.1"/>
    </source>
</evidence>
<dbReference type="GO" id="GO:0005829">
    <property type="term" value="C:cytosol"/>
    <property type="evidence" value="ECO:0007669"/>
    <property type="project" value="TreeGrafter"/>
</dbReference>
<comment type="catalytic activity">
    <reaction evidence="8">
        <text>tRNA(Val) + L-valine + ATP = L-valyl-tRNA(Val) + AMP + diphosphate</text>
        <dbReference type="Rhea" id="RHEA:10704"/>
        <dbReference type="Rhea" id="RHEA-COMP:9672"/>
        <dbReference type="Rhea" id="RHEA-COMP:9708"/>
        <dbReference type="ChEBI" id="CHEBI:30616"/>
        <dbReference type="ChEBI" id="CHEBI:33019"/>
        <dbReference type="ChEBI" id="CHEBI:57762"/>
        <dbReference type="ChEBI" id="CHEBI:78442"/>
        <dbReference type="ChEBI" id="CHEBI:78537"/>
        <dbReference type="ChEBI" id="CHEBI:456215"/>
        <dbReference type="EC" id="6.1.1.9"/>
    </reaction>
</comment>
<organism evidence="11 12">
    <name type="scientific">Armadillidium nasatum</name>
    <dbReference type="NCBI Taxonomy" id="96803"/>
    <lineage>
        <taxon>Eukaryota</taxon>
        <taxon>Metazoa</taxon>
        <taxon>Ecdysozoa</taxon>
        <taxon>Arthropoda</taxon>
        <taxon>Crustacea</taxon>
        <taxon>Multicrustacea</taxon>
        <taxon>Malacostraca</taxon>
        <taxon>Eumalacostraca</taxon>
        <taxon>Peracarida</taxon>
        <taxon>Isopoda</taxon>
        <taxon>Oniscidea</taxon>
        <taxon>Crinocheta</taxon>
        <taxon>Armadillidiidae</taxon>
        <taxon>Armadillidium</taxon>
    </lineage>
</organism>
<dbReference type="GO" id="GO:0006438">
    <property type="term" value="P:valyl-tRNA aminoacylation"/>
    <property type="evidence" value="ECO:0007669"/>
    <property type="project" value="InterPro"/>
</dbReference>
<proteinExistence type="predicted"/>
<evidence type="ECO:0000256" key="9">
    <source>
        <dbReference type="SAM" id="Coils"/>
    </source>
</evidence>
<evidence type="ECO:0000256" key="5">
    <source>
        <dbReference type="ARBA" id="ARBA00022917"/>
    </source>
</evidence>
<name>A0A5N5TF17_9CRUS</name>
<dbReference type="PANTHER" id="PTHR11946">
    <property type="entry name" value="VALYL-TRNA SYNTHETASES"/>
    <property type="match status" value="1"/>
</dbReference>